<evidence type="ECO:0000256" key="4">
    <source>
        <dbReference type="ARBA" id="ARBA00022989"/>
    </source>
</evidence>
<feature type="transmembrane region" description="Helical" evidence="7">
    <location>
        <begin position="168"/>
        <end position="193"/>
    </location>
</feature>
<dbReference type="PANTHER" id="PTHR30625">
    <property type="entry name" value="PROTEIN TOLQ"/>
    <property type="match status" value="1"/>
</dbReference>
<proteinExistence type="inferred from homology"/>
<comment type="subcellular location">
    <subcellularLocation>
        <location evidence="1">Cell membrane</location>
        <topology evidence="1">Multi-pass membrane protein</topology>
    </subcellularLocation>
    <subcellularLocation>
        <location evidence="6">Membrane</location>
        <topology evidence="6">Multi-pass membrane protein</topology>
    </subcellularLocation>
</comment>
<dbReference type="AlphaFoldDB" id="A0A1H6LX12"/>
<keyword evidence="8" id="KW-0732">Signal</keyword>
<name>A0A1H6LX12_9BACT</name>
<evidence type="ECO:0000256" key="6">
    <source>
        <dbReference type="RuleBase" id="RU004057"/>
    </source>
</evidence>
<sequence>MESVIFAQAALNNIMKTIRRYSRRAVALTATATLFLANSAFAAEKSVKSKNMLDQWVIDGGWTMIPLIFLLALVIFLLIFNATNLKQEKYCPAELKANLMQLMSECRVRSAIEMAASSPTYLGRLVAYALPNVDATRPEDLGKDAIEDSIADFTSNERSTMMKYINMLALSGQVAPMLGLFGTVQGMVGAFAILAESGQADPTQLAGSISVALLTTFWGLIIAIIAIPCFFFQKGIANAREAECVNTLQEMVNTSINVVNAEAQLARIPEGLA</sequence>
<keyword evidence="5 7" id="KW-0472">Membrane</keyword>
<keyword evidence="6" id="KW-0653">Protein transport</keyword>
<feature type="chain" id="PRO_5009604559" evidence="8">
    <location>
        <begin position="43"/>
        <end position="273"/>
    </location>
</feature>
<keyword evidence="6" id="KW-0813">Transport</keyword>
<dbReference type="InterPro" id="IPR002898">
    <property type="entry name" value="MotA_ExbB_proton_chnl"/>
</dbReference>
<evidence type="ECO:0000256" key="3">
    <source>
        <dbReference type="ARBA" id="ARBA00022692"/>
    </source>
</evidence>
<feature type="signal peptide" evidence="8">
    <location>
        <begin position="1"/>
        <end position="42"/>
    </location>
</feature>
<evidence type="ECO:0000256" key="1">
    <source>
        <dbReference type="ARBA" id="ARBA00004651"/>
    </source>
</evidence>
<keyword evidence="4 7" id="KW-1133">Transmembrane helix</keyword>
<keyword evidence="11" id="KW-1185">Reference proteome</keyword>
<dbReference type="InterPro" id="IPR050790">
    <property type="entry name" value="ExbB/TolQ_transport"/>
</dbReference>
<keyword evidence="3 7" id="KW-0812">Transmembrane</keyword>
<evidence type="ECO:0000256" key="7">
    <source>
        <dbReference type="SAM" id="Phobius"/>
    </source>
</evidence>
<accession>A0A1H6LX12</accession>
<dbReference type="GO" id="GO:0005886">
    <property type="term" value="C:plasma membrane"/>
    <property type="evidence" value="ECO:0007669"/>
    <property type="project" value="UniProtKB-SubCell"/>
</dbReference>
<dbReference type="GO" id="GO:0017038">
    <property type="term" value="P:protein import"/>
    <property type="evidence" value="ECO:0007669"/>
    <property type="project" value="TreeGrafter"/>
</dbReference>
<evidence type="ECO:0000256" key="8">
    <source>
        <dbReference type="SAM" id="SignalP"/>
    </source>
</evidence>
<feature type="transmembrane region" description="Helical" evidence="7">
    <location>
        <begin position="205"/>
        <end position="232"/>
    </location>
</feature>
<feature type="domain" description="MotA/TolQ/ExbB proton channel" evidence="9">
    <location>
        <begin position="142"/>
        <end position="234"/>
    </location>
</feature>
<protein>
    <submittedName>
        <fullName evidence="10">Mota/tolq/exbb proton channel family</fullName>
    </submittedName>
</protein>
<keyword evidence="2" id="KW-1003">Cell membrane</keyword>
<evidence type="ECO:0000259" key="9">
    <source>
        <dbReference type="Pfam" id="PF01618"/>
    </source>
</evidence>
<dbReference type="Pfam" id="PF01618">
    <property type="entry name" value="MotA_ExbB"/>
    <property type="match status" value="1"/>
</dbReference>
<reference evidence="11" key="1">
    <citation type="submission" date="2016-09" db="EMBL/GenBank/DDBJ databases">
        <authorList>
            <person name="Koehorst J."/>
        </authorList>
    </citation>
    <scope>NUCLEOTIDE SEQUENCE [LARGE SCALE GENOMIC DNA]</scope>
</reference>
<dbReference type="PANTHER" id="PTHR30625:SF17">
    <property type="entry name" value="TOLQ-RELATED"/>
    <property type="match status" value="1"/>
</dbReference>
<comment type="similarity">
    <text evidence="6">Belongs to the exbB/tolQ family.</text>
</comment>
<organism evidence="10 11">
    <name type="scientific">Akkermansia glycaniphila</name>
    <dbReference type="NCBI Taxonomy" id="1679444"/>
    <lineage>
        <taxon>Bacteria</taxon>
        <taxon>Pseudomonadati</taxon>
        <taxon>Verrucomicrobiota</taxon>
        <taxon>Verrucomicrobiia</taxon>
        <taxon>Verrucomicrobiales</taxon>
        <taxon>Akkermansiaceae</taxon>
        <taxon>Akkermansia</taxon>
    </lineage>
</organism>
<evidence type="ECO:0000256" key="2">
    <source>
        <dbReference type="ARBA" id="ARBA00022475"/>
    </source>
</evidence>
<dbReference type="EMBL" id="LT629973">
    <property type="protein sequence ID" value="SEH93354.1"/>
    <property type="molecule type" value="Genomic_DNA"/>
</dbReference>
<dbReference type="STRING" id="1679444.PYTT_1834"/>
<dbReference type="Proteomes" id="UP000176204">
    <property type="component" value="Chromosome I"/>
</dbReference>
<evidence type="ECO:0000256" key="5">
    <source>
        <dbReference type="ARBA" id="ARBA00023136"/>
    </source>
</evidence>
<dbReference type="KEGG" id="agl:PYTT_1834"/>
<gene>
    <name evidence="10" type="ORF">PYTT_1834</name>
</gene>
<evidence type="ECO:0000313" key="11">
    <source>
        <dbReference type="Proteomes" id="UP000176204"/>
    </source>
</evidence>
<feature type="transmembrane region" description="Helical" evidence="7">
    <location>
        <begin position="61"/>
        <end position="80"/>
    </location>
</feature>
<evidence type="ECO:0000313" key="10">
    <source>
        <dbReference type="EMBL" id="SEH93354.1"/>
    </source>
</evidence>